<evidence type="ECO:0000313" key="3">
    <source>
        <dbReference type="EMBL" id="KAJ5161312.1"/>
    </source>
</evidence>
<sequence length="318" mass="34969">MACHTGLGRGSLPGRLLRLVFLISVWILGGYGAPSHLIPEPYNPIDKTIASLDKPRWQNAPPALVHRDSNNAQVDCWYLGQRYMDGMTMVSYGSRDHYTDGNIAIGCLRGSGYSGIISSAIVYEFDQKIIPPVTEPEDNRDTGGPTKNQIAKVTTDTTLYNVVPIMEKLTPDGSGLRGAAVKVHKAFQLAPNDVERIYKDLVPKGSDEDDSDDESGHGSFLLLEELDENGADLMKSFDSGNPGFDRFSMIDHLVRGITYAHQHGIFHGDIILANLMSTGQPDDWRIIDWDAAQEHPNLKGKIENPTIHIQTGSSPVPY</sequence>
<name>A0A9W9LK26_9EURO</name>
<evidence type="ECO:0000256" key="1">
    <source>
        <dbReference type="SAM" id="SignalP"/>
    </source>
</evidence>
<dbReference type="InterPro" id="IPR011009">
    <property type="entry name" value="Kinase-like_dom_sf"/>
</dbReference>
<feature type="domain" description="Protein kinase" evidence="2">
    <location>
        <begin position="103"/>
        <end position="318"/>
    </location>
</feature>
<keyword evidence="3" id="KW-0808">Transferase</keyword>
<dbReference type="EMBL" id="JAPQKO010000005">
    <property type="protein sequence ID" value="KAJ5161312.1"/>
    <property type="molecule type" value="Genomic_DNA"/>
</dbReference>
<keyword evidence="4" id="KW-1185">Reference proteome</keyword>
<comment type="caution">
    <text evidence="3">The sequence shown here is derived from an EMBL/GenBank/DDBJ whole genome shotgun (WGS) entry which is preliminary data.</text>
</comment>
<dbReference type="GO" id="GO:0004672">
    <property type="term" value="F:protein kinase activity"/>
    <property type="evidence" value="ECO:0007669"/>
    <property type="project" value="InterPro"/>
</dbReference>
<dbReference type="InterPro" id="IPR000719">
    <property type="entry name" value="Prot_kinase_dom"/>
</dbReference>
<evidence type="ECO:0000259" key="2">
    <source>
        <dbReference type="PROSITE" id="PS50011"/>
    </source>
</evidence>
<reference evidence="3" key="2">
    <citation type="journal article" date="2023" name="IMA Fungus">
        <title>Comparative genomic study of the Penicillium genus elucidates a diverse pangenome and 15 lateral gene transfer events.</title>
        <authorList>
            <person name="Petersen C."/>
            <person name="Sorensen T."/>
            <person name="Nielsen M.R."/>
            <person name="Sondergaard T.E."/>
            <person name="Sorensen J.L."/>
            <person name="Fitzpatrick D.A."/>
            <person name="Frisvad J.C."/>
            <person name="Nielsen K.L."/>
        </authorList>
    </citation>
    <scope>NUCLEOTIDE SEQUENCE</scope>
    <source>
        <strain evidence="3">IBT 21917</strain>
    </source>
</reference>
<accession>A0A9W9LK26</accession>
<keyword evidence="1" id="KW-0732">Signal</keyword>
<feature type="signal peptide" evidence="1">
    <location>
        <begin position="1"/>
        <end position="32"/>
    </location>
</feature>
<dbReference type="AlphaFoldDB" id="A0A9W9LK26"/>
<organism evidence="3 4">
    <name type="scientific">Penicillium capsulatum</name>
    <dbReference type="NCBI Taxonomy" id="69766"/>
    <lineage>
        <taxon>Eukaryota</taxon>
        <taxon>Fungi</taxon>
        <taxon>Dikarya</taxon>
        <taxon>Ascomycota</taxon>
        <taxon>Pezizomycotina</taxon>
        <taxon>Eurotiomycetes</taxon>
        <taxon>Eurotiomycetidae</taxon>
        <taxon>Eurotiales</taxon>
        <taxon>Aspergillaceae</taxon>
        <taxon>Penicillium</taxon>
    </lineage>
</organism>
<dbReference type="GO" id="GO:0005524">
    <property type="term" value="F:ATP binding"/>
    <property type="evidence" value="ECO:0007669"/>
    <property type="project" value="InterPro"/>
</dbReference>
<keyword evidence="3" id="KW-0418">Kinase</keyword>
<gene>
    <name evidence="3" type="ORF">N7492_006704</name>
</gene>
<feature type="chain" id="PRO_5040963554" evidence="1">
    <location>
        <begin position="33"/>
        <end position="318"/>
    </location>
</feature>
<dbReference type="Proteomes" id="UP001146351">
    <property type="component" value="Unassembled WGS sequence"/>
</dbReference>
<proteinExistence type="predicted"/>
<evidence type="ECO:0000313" key="4">
    <source>
        <dbReference type="Proteomes" id="UP001146351"/>
    </source>
</evidence>
<dbReference type="Gene3D" id="1.10.510.10">
    <property type="entry name" value="Transferase(Phosphotransferase) domain 1"/>
    <property type="match status" value="1"/>
</dbReference>
<dbReference type="SUPFAM" id="SSF56112">
    <property type="entry name" value="Protein kinase-like (PK-like)"/>
    <property type="match status" value="1"/>
</dbReference>
<reference evidence="3" key="1">
    <citation type="submission" date="2022-11" db="EMBL/GenBank/DDBJ databases">
        <authorList>
            <person name="Petersen C."/>
        </authorList>
    </citation>
    <scope>NUCLEOTIDE SEQUENCE</scope>
    <source>
        <strain evidence="3">IBT 21917</strain>
    </source>
</reference>
<protein>
    <submittedName>
        <fullName evidence="3">Tyrosine kinase family catalytic domain protein</fullName>
    </submittedName>
</protein>
<dbReference type="PROSITE" id="PS50011">
    <property type="entry name" value="PROTEIN_KINASE_DOM"/>
    <property type="match status" value="1"/>
</dbReference>